<evidence type="ECO:0000259" key="4">
    <source>
        <dbReference type="PROSITE" id="PS50949"/>
    </source>
</evidence>
<dbReference type="InterPro" id="IPR050679">
    <property type="entry name" value="Bact_HTH_transcr_reg"/>
</dbReference>
<evidence type="ECO:0000313" key="5">
    <source>
        <dbReference type="EMBL" id="GEN86667.1"/>
    </source>
</evidence>
<accession>A0A511ZGU6</accession>
<keyword evidence="2" id="KW-0238">DNA-binding</keyword>
<dbReference type="InterPro" id="IPR036390">
    <property type="entry name" value="WH_DNA-bd_sf"/>
</dbReference>
<dbReference type="Gene3D" id="3.40.1410.10">
    <property type="entry name" value="Chorismate lyase-like"/>
    <property type="match status" value="1"/>
</dbReference>
<dbReference type="SMART" id="SM00866">
    <property type="entry name" value="UTRA"/>
    <property type="match status" value="1"/>
</dbReference>
<dbReference type="EMBL" id="BJYM01000005">
    <property type="protein sequence ID" value="GEN86667.1"/>
    <property type="molecule type" value="Genomic_DNA"/>
</dbReference>
<dbReference type="OrthoDB" id="9815017at2"/>
<dbReference type="RefSeq" id="WP_147209707.1">
    <property type="nucleotide sequence ID" value="NZ_BJYM01000005.1"/>
</dbReference>
<evidence type="ECO:0000313" key="6">
    <source>
        <dbReference type="Proteomes" id="UP000321558"/>
    </source>
</evidence>
<proteinExistence type="predicted"/>
<dbReference type="GO" id="GO:0003677">
    <property type="term" value="F:DNA binding"/>
    <property type="evidence" value="ECO:0007669"/>
    <property type="project" value="UniProtKB-KW"/>
</dbReference>
<dbReference type="Gene3D" id="1.10.10.10">
    <property type="entry name" value="Winged helix-like DNA-binding domain superfamily/Winged helix DNA-binding domain"/>
    <property type="match status" value="1"/>
</dbReference>
<dbReference type="PANTHER" id="PTHR44846">
    <property type="entry name" value="MANNOSYL-D-GLYCERATE TRANSPORT/METABOLISM SYSTEM REPRESSOR MNGR-RELATED"/>
    <property type="match status" value="1"/>
</dbReference>
<dbReference type="GO" id="GO:0045892">
    <property type="term" value="P:negative regulation of DNA-templated transcription"/>
    <property type="evidence" value="ECO:0007669"/>
    <property type="project" value="TreeGrafter"/>
</dbReference>
<gene>
    <name evidence="5" type="ORF">OSO01_14060</name>
</gene>
<dbReference type="SUPFAM" id="SSF46785">
    <property type="entry name" value="Winged helix' DNA-binding domain"/>
    <property type="match status" value="1"/>
</dbReference>
<organism evidence="5 6">
    <name type="scientific">Oceanobacillus sojae</name>
    <dbReference type="NCBI Taxonomy" id="582851"/>
    <lineage>
        <taxon>Bacteria</taxon>
        <taxon>Bacillati</taxon>
        <taxon>Bacillota</taxon>
        <taxon>Bacilli</taxon>
        <taxon>Bacillales</taxon>
        <taxon>Bacillaceae</taxon>
        <taxon>Oceanobacillus</taxon>
    </lineage>
</organism>
<dbReference type="AlphaFoldDB" id="A0A511ZGU6"/>
<sequence length="241" mass="28110">MIDDTLYIPLHVQLSKSLEEKIKAQEFIEKIPSERELMDMYSVSRTTVREAVTKLVNDGLLIKVHGKGTYVNKKPPIQEWLSSLNSFTETVRRMGMMPTSKLLTSKKLTADKHGIEVFKEEIFMIERLRYADEKPIAIERHYYPLSIGERLSEFNLDKETIYDLLENELGIVLDEAEQYITSEIIEDHLAPYLEIPSGSNVLLVERTIVDEKGNVVEYYIGQYRPDMYTFRIKTKRNLNKK</sequence>
<dbReference type="InterPro" id="IPR036388">
    <property type="entry name" value="WH-like_DNA-bd_sf"/>
</dbReference>
<dbReference type="SMART" id="SM00345">
    <property type="entry name" value="HTH_GNTR"/>
    <property type="match status" value="1"/>
</dbReference>
<dbReference type="GO" id="GO:0003700">
    <property type="term" value="F:DNA-binding transcription factor activity"/>
    <property type="evidence" value="ECO:0007669"/>
    <property type="project" value="InterPro"/>
</dbReference>
<dbReference type="STRING" id="582851.GCA_900162665_03130"/>
<feature type="domain" description="HTH gntR-type" evidence="4">
    <location>
        <begin position="4"/>
        <end position="74"/>
    </location>
</feature>
<keyword evidence="6" id="KW-1185">Reference proteome</keyword>
<evidence type="ECO:0000256" key="1">
    <source>
        <dbReference type="ARBA" id="ARBA00023015"/>
    </source>
</evidence>
<dbReference type="InterPro" id="IPR000524">
    <property type="entry name" value="Tscrpt_reg_HTH_GntR"/>
</dbReference>
<dbReference type="InterPro" id="IPR028978">
    <property type="entry name" value="Chorismate_lyase_/UTRA_dom_sf"/>
</dbReference>
<dbReference type="Proteomes" id="UP000321558">
    <property type="component" value="Unassembled WGS sequence"/>
</dbReference>
<keyword evidence="1" id="KW-0805">Transcription regulation</keyword>
<evidence type="ECO:0000256" key="2">
    <source>
        <dbReference type="ARBA" id="ARBA00023125"/>
    </source>
</evidence>
<comment type="caution">
    <text evidence="5">The sequence shown here is derived from an EMBL/GenBank/DDBJ whole genome shotgun (WGS) entry which is preliminary data.</text>
</comment>
<name>A0A511ZGU6_9BACI</name>
<dbReference type="PANTHER" id="PTHR44846:SF1">
    <property type="entry name" value="MANNOSYL-D-GLYCERATE TRANSPORT_METABOLISM SYSTEM REPRESSOR MNGR-RELATED"/>
    <property type="match status" value="1"/>
</dbReference>
<dbReference type="InterPro" id="IPR011663">
    <property type="entry name" value="UTRA"/>
</dbReference>
<protein>
    <submittedName>
        <fullName evidence="5">GntR family transcriptional regulator</fullName>
    </submittedName>
</protein>
<evidence type="ECO:0000256" key="3">
    <source>
        <dbReference type="ARBA" id="ARBA00023163"/>
    </source>
</evidence>
<dbReference type="Pfam" id="PF07702">
    <property type="entry name" value="UTRA"/>
    <property type="match status" value="1"/>
</dbReference>
<reference evidence="5 6" key="1">
    <citation type="submission" date="2019-07" db="EMBL/GenBank/DDBJ databases">
        <title>Whole genome shotgun sequence of Oceanobacillus sojae NBRC 105379.</title>
        <authorList>
            <person name="Hosoyama A."/>
            <person name="Uohara A."/>
            <person name="Ohji S."/>
            <person name="Ichikawa N."/>
        </authorList>
    </citation>
    <scope>NUCLEOTIDE SEQUENCE [LARGE SCALE GENOMIC DNA]</scope>
    <source>
        <strain evidence="5 6">NBRC 105379</strain>
    </source>
</reference>
<dbReference type="PROSITE" id="PS50949">
    <property type="entry name" value="HTH_GNTR"/>
    <property type="match status" value="1"/>
</dbReference>
<dbReference type="Pfam" id="PF00392">
    <property type="entry name" value="GntR"/>
    <property type="match status" value="1"/>
</dbReference>
<dbReference type="CDD" id="cd07377">
    <property type="entry name" value="WHTH_GntR"/>
    <property type="match status" value="1"/>
</dbReference>
<keyword evidence="3" id="KW-0804">Transcription</keyword>
<dbReference type="PRINTS" id="PR00035">
    <property type="entry name" value="HTHGNTR"/>
</dbReference>
<dbReference type="SUPFAM" id="SSF64288">
    <property type="entry name" value="Chorismate lyase-like"/>
    <property type="match status" value="1"/>
</dbReference>